<dbReference type="EMBL" id="ADLN01000001">
    <property type="protein sequence ID" value="EHI61863.1"/>
    <property type="molecule type" value="Genomic_DNA"/>
</dbReference>
<reference evidence="2 3" key="1">
    <citation type="submission" date="2011-08" db="EMBL/GenBank/DDBJ databases">
        <title>The Genome Sequence of Clostridium hathewayi WAL-18680.</title>
        <authorList>
            <consortium name="The Broad Institute Genome Sequencing Platform"/>
            <person name="Earl A."/>
            <person name="Ward D."/>
            <person name="Feldgarden M."/>
            <person name="Gevers D."/>
            <person name="Finegold S.M."/>
            <person name="Summanen P.H."/>
            <person name="Molitoris D.R."/>
            <person name="Song M."/>
            <person name="Daigneault M."/>
            <person name="Allen-Vercoe E."/>
            <person name="Young S.K."/>
            <person name="Zeng Q."/>
            <person name="Gargeya S."/>
            <person name="Fitzgerald M."/>
            <person name="Haas B."/>
            <person name="Abouelleil A."/>
            <person name="Alvarado L."/>
            <person name="Arachchi H.M."/>
            <person name="Berlin A."/>
            <person name="Brown A."/>
            <person name="Chapman S.B."/>
            <person name="Chen Z."/>
            <person name="Dunbar C."/>
            <person name="Freedman E."/>
            <person name="Gearin G."/>
            <person name="Gellesch M."/>
            <person name="Goldberg J."/>
            <person name="Griggs A."/>
            <person name="Gujja S."/>
            <person name="Heiman D."/>
            <person name="Howarth C."/>
            <person name="Larson L."/>
            <person name="Lui A."/>
            <person name="MacDonald P.J.P."/>
            <person name="Montmayeur A."/>
            <person name="Murphy C."/>
            <person name="Neiman D."/>
            <person name="Pearson M."/>
            <person name="Priest M."/>
            <person name="Roberts A."/>
            <person name="Saif S."/>
            <person name="Shea T."/>
            <person name="Shenoy N."/>
            <person name="Sisk P."/>
            <person name="Stolte C."/>
            <person name="Sykes S."/>
            <person name="Wortman J."/>
            <person name="Nusbaum C."/>
            <person name="Birren B."/>
        </authorList>
    </citation>
    <scope>NUCLEOTIDE SEQUENCE [LARGE SCALE GENOMIC DNA]</scope>
    <source>
        <strain evidence="2 3">WAL-18680</strain>
    </source>
</reference>
<dbReference type="InterPro" id="IPR013108">
    <property type="entry name" value="Amidohydro_3"/>
</dbReference>
<dbReference type="SUPFAM" id="SSF51338">
    <property type="entry name" value="Composite domain of metallo-dependent hydrolases"/>
    <property type="match status" value="1"/>
</dbReference>
<dbReference type="SUPFAM" id="SSF51556">
    <property type="entry name" value="Metallo-dependent hydrolases"/>
    <property type="match status" value="1"/>
</dbReference>
<dbReference type="AlphaFoldDB" id="G5I9X4"/>
<dbReference type="Gene3D" id="3.30.1490.130">
    <property type="entry name" value="D-aminoacylase. Domain 3"/>
    <property type="match status" value="1"/>
</dbReference>
<dbReference type="Pfam" id="PF07969">
    <property type="entry name" value="Amidohydro_3"/>
    <property type="match status" value="1"/>
</dbReference>
<dbReference type="PANTHER" id="PTHR11647">
    <property type="entry name" value="HYDRANTOINASE/DIHYDROPYRIMIDINASE FAMILY MEMBER"/>
    <property type="match status" value="1"/>
</dbReference>
<evidence type="ECO:0000313" key="3">
    <source>
        <dbReference type="Proteomes" id="UP000005384"/>
    </source>
</evidence>
<accession>G5I9X4</accession>
<dbReference type="InterPro" id="IPR011059">
    <property type="entry name" value="Metal-dep_hydrolase_composite"/>
</dbReference>
<organism evidence="2 3">
    <name type="scientific">Hungatella hathewayi WAL-18680</name>
    <dbReference type="NCBI Taxonomy" id="742737"/>
    <lineage>
        <taxon>Bacteria</taxon>
        <taxon>Bacillati</taxon>
        <taxon>Bacillota</taxon>
        <taxon>Clostridia</taxon>
        <taxon>Lachnospirales</taxon>
        <taxon>Lachnospiraceae</taxon>
        <taxon>Hungatella</taxon>
    </lineage>
</organism>
<dbReference type="InterPro" id="IPR023100">
    <property type="entry name" value="D-aminoacylase_insert_dom_sf"/>
</dbReference>
<evidence type="ECO:0000259" key="1">
    <source>
        <dbReference type="Pfam" id="PF07969"/>
    </source>
</evidence>
<dbReference type="HOGENOM" id="CLU_016107_2_1_9"/>
<dbReference type="InterPro" id="IPR050378">
    <property type="entry name" value="Metallo-dep_Hydrolases_sf"/>
</dbReference>
<dbReference type="PATRIC" id="fig|742737.3.peg.309"/>
<protein>
    <recommendedName>
        <fullName evidence="1">Amidohydrolase 3 domain-containing protein</fullName>
    </recommendedName>
</protein>
<dbReference type="PANTHER" id="PTHR11647:SF1">
    <property type="entry name" value="COLLAPSIN RESPONSE MEDIATOR PROTEIN"/>
    <property type="match status" value="1"/>
</dbReference>
<gene>
    <name evidence="2" type="ORF">HMPREF9473_00314</name>
</gene>
<feature type="domain" description="Amidohydrolase 3" evidence="1">
    <location>
        <begin position="432"/>
        <end position="523"/>
    </location>
</feature>
<dbReference type="Gene3D" id="3.20.20.140">
    <property type="entry name" value="Metal-dependent hydrolases"/>
    <property type="match status" value="2"/>
</dbReference>
<dbReference type="Proteomes" id="UP000005384">
    <property type="component" value="Unassembled WGS sequence"/>
</dbReference>
<comment type="caution">
    <text evidence="2">The sequence shown here is derived from an EMBL/GenBank/DDBJ whole genome shotgun (WGS) entry which is preliminary data.</text>
</comment>
<dbReference type="GO" id="GO:0016811">
    <property type="term" value="F:hydrolase activity, acting on carbon-nitrogen (but not peptide) bonds, in linear amides"/>
    <property type="evidence" value="ECO:0007669"/>
    <property type="project" value="InterPro"/>
</dbReference>
<dbReference type="InterPro" id="IPR032466">
    <property type="entry name" value="Metal_Hydrolase"/>
</dbReference>
<name>G5I9X4_9FIRM</name>
<proteinExistence type="predicted"/>
<dbReference type="RefSeq" id="WP_006778296.1">
    <property type="nucleotide sequence ID" value="NZ_CP040506.1"/>
</dbReference>
<dbReference type="Gene3D" id="2.30.40.10">
    <property type="entry name" value="Urease, subunit C, domain 1"/>
    <property type="match status" value="2"/>
</dbReference>
<evidence type="ECO:0000313" key="2">
    <source>
        <dbReference type="EMBL" id="EHI61863.1"/>
    </source>
</evidence>
<dbReference type="OrthoDB" id="9775607at2"/>
<keyword evidence="3" id="KW-1185">Reference proteome</keyword>
<sequence>MGRKLLVNGTVYDGKGNEPVVADILIQDDKIAAIGENLDRDGADEVFNVSGLTVTPGFVDMHRHCDKSPFETAKGENTYGKVMLRQGITTTATGNCGISMYPLSSDRAVVEEMRNYYAPVLGNIDAYGDIATYEDYRKRLKECQLPVNTAAMIGMGAIRIAVKGFSEEPFTESEIKQCQNIIEDALKQGAPGVSVGLMYLPECFETVEELGEILKPVGTYGRIVTAHIRGEGDSLVKSVEEVVRIGRIAGCRMEVSHFKSCGMANWNREIHKAIELIEAARRDGIAVDCDFYPYDCGSTTLLSMIPPEFVNGNIPEALARLQTKEGRDALRDMLECTYDNWDNYAISLGWDKVIISAASKPENQDKIGKSITEIVEAFHYEDEVEAVSDILVSENGTAAIIIRSMEQSDIDVIAKLPYSCVISDAIYAETDRPHPRMYGAFPRLIHDYVYQRKVLTLKDAIRKMTSMPAQRMGLEMRGVIEEGAYADINVFDAMKFKDMATYVESTRYAEGLNYCFLNGNLVVKDDEVLLENCGRML</sequence>